<sequence>MRPKSIVYYEIAYLASVLLGIAVTAMTWTANSQTQEVEQIRATLGPSFLPILYVFIYTLSLALWYFTARVPNAVAKWIVVGWFVLSAIGVGLALIGGNMPVNLSGALALAAFVLNAIAVYLLFRPDARAWFGEKA</sequence>
<dbReference type="EMBL" id="CP042306">
    <property type="protein sequence ID" value="QDZ07101.1"/>
    <property type="molecule type" value="Genomic_DNA"/>
</dbReference>
<feature type="transmembrane region" description="Helical" evidence="1">
    <location>
        <begin position="103"/>
        <end position="123"/>
    </location>
</feature>
<evidence type="ECO:0000313" key="2">
    <source>
        <dbReference type="EMBL" id="QDZ07101.1"/>
    </source>
</evidence>
<gene>
    <name evidence="2" type="ORF">FPZ24_06065</name>
</gene>
<evidence type="ECO:0000256" key="1">
    <source>
        <dbReference type="SAM" id="Phobius"/>
    </source>
</evidence>
<accession>A0A5B8LG72</accession>
<dbReference type="OrthoDB" id="7509246at2"/>
<evidence type="ECO:0008006" key="4">
    <source>
        <dbReference type="Google" id="ProtNLM"/>
    </source>
</evidence>
<dbReference type="Proteomes" id="UP000315673">
    <property type="component" value="Chromosome"/>
</dbReference>
<keyword evidence="1" id="KW-0812">Transmembrane</keyword>
<dbReference type="AlphaFoldDB" id="A0A5B8LG72"/>
<keyword evidence="3" id="KW-1185">Reference proteome</keyword>
<feature type="transmembrane region" description="Helical" evidence="1">
    <location>
        <begin position="48"/>
        <end position="66"/>
    </location>
</feature>
<proteinExistence type="predicted"/>
<evidence type="ECO:0000313" key="3">
    <source>
        <dbReference type="Proteomes" id="UP000315673"/>
    </source>
</evidence>
<dbReference type="KEGG" id="spai:FPZ24_06065"/>
<feature type="transmembrane region" description="Helical" evidence="1">
    <location>
        <begin position="7"/>
        <end position="28"/>
    </location>
</feature>
<keyword evidence="1" id="KW-0472">Membrane</keyword>
<dbReference type="RefSeq" id="WP_146570186.1">
    <property type="nucleotide sequence ID" value="NZ_CP042306.1"/>
</dbReference>
<reference evidence="2 3" key="1">
    <citation type="submission" date="2019-07" db="EMBL/GenBank/DDBJ databases">
        <title>Full genome sequence of Sphingomonas sp. 4R-6-7(HKS19).</title>
        <authorList>
            <person name="Im W.-T."/>
        </authorList>
    </citation>
    <scope>NUCLEOTIDE SEQUENCE [LARGE SCALE GENOMIC DNA]</scope>
    <source>
        <strain evidence="2 3">HKS19</strain>
    </source>
</reference>
<protein>
    <recommendedName>
        <fullName evidence="4">Sugar transporter</fullName>
    </recommendedName>
</protein>
<keyword evidence="1" id="KW-1133">Transmembrane helix</keyword>
<name>A0A5B8LG72_9SPHN</name>
<organism evidence="2 3">
    <name type="scientific">Sphingomonas panacisoli</name>
    <dbReference type="NCBI Taxonomy" id="1813879"/>
    <lineage>
        <taxon>Bacteria</taxon>
        <taxon>Pseudomonadati</taxon>
        <taxon>Pseudomonadota</taxon>
        <taxon>Alphaproteobacteria</taxon>
        <taxon>Sphingomonadales</taxon>
        <taxon>Sphingomonadaceae</taxon>
        <taxon>Sphingomonas</taxon>
    </lineage>
</organism>
<feature type="transmembrane region" description="Helical" evidence="1">
    <location>
        <begin position="78"/>
        <end position="97"/>
    </location>
</feature>